<comment type="similarity">
    <text evidence="1 2">Belongs to the ArsC family.</text>
</comment>
<dbReference type="Proteomes" id="UP000614424">
    <property type="component" value="Unassembled WGS sequence"/>
</dbReference>
<dbReference type="InterPro" id="IPR036249">
    <property type="entry name" value="Thioredoxin-like_sf"/>
</dbReference>
<dbReference type="NCBIfam" id="TIGR01616">
    <property type="entry name" value="nitro_assoc"/>
    <property type="match status" value="1"/>
</dbReference>
<sequence length="142" mass="15925">MAKILFYEKPGCINNEKQKHILLVAGHSLQCVDILKYPWNQDRLLPFINGKKPEQIINNTAPAVKKGSLDPGQLSFSQAMALMIEDPLLIKRPLIEVDGLCIQGFESNMLKPYLGNWDGSEDVITCPNLQTISCDDKKRGDK</sequence>
<reference evidence="3 4" key="1">
    <citation type="submission" date="2020-08" db="EMBL/GenBank/DDBJ databases">
        <title>Bridging the membrane lipid divide: bacteria of the FCB group superphylum have the potential to synthesize archaeal ether lipids.</title>
        <authorList>
            <person name="Villanueva L."/>
            <person name="Von Meijenfeldt F.A.B."/>
            <person name="Westbye A.B."/>
            <person name="Yadav S."/>
            <person name="Hopmans E.C."/>
            <person name="Dutilh B.E."/>
            <person name="Sinninghe Damste J.S."/>
        </authorList>
    </citation>
    <scope>NUCLEOTIDE SEQUENCE [LARGE SCALE GENOMIC DNA]</scope>
    <source>
        <strain evidence="3">NIOZ-UU47</strain>
    </source>
</reference>
<dbReference type="PANTHER" id="PTHR30041:SF8">
    <property type="entry name" value="PROTEIN YFFB"/>
    <property type="match status" value="1"/>
</dbReference>
<evidence type="ECO:0000313" key="4">
    <source>
        <dbReference type="Proteomes" id="UP000614424"/>
    </source>
</evidence>
<evidence type="ECO:0000256" key="1">
    <source>
        <dbReference type="ARBA" id="ARBA00007198"/>
    </source>
</evidence>
<protein>
    <recommendedName>
        <fullName evidence="5">Nitrogenase-associated protein</fullName>
    </recommendedName>
</protein>
<evidence type="ECO:0000256" key="2">
    <source>
        <dbReference type="PROSITE-ProRule" id="PRU01282"/>
    </source>
</evidence>
<dbReference type="PROSITE" id="PS51353">
    <property type="entry name" value="ARSC"/>
    <property type="match status" value="1"/>
</dbReference>
<proteinExistence type="inferred from homology"/>
<accession>A0A8J6NCZ5</accession>
<dbReference type="EMBL" id="JACNJZ010000134">
    <property type="protein sequence ID" value="MBC8318151.1"/>
    <property type="molecule type" value="Genomic_DNA"/>
</dbReference>
<dbReference type="Pfam" id="PF03960">
    <property type="entry name" value="ArsC"/>
    <property type="match status" value="1"/>
</dbReference>
<dbReference type="SUPFAM" id="SSF52833">
    <property type="entry name" value="Thioredoxin-like"/>
    <property type="match status" value="1"/>
</dbReference>
<evidence type="ECO:0000313" key="3">
    <source>
        <dbReference type="EMBL" id="MBC8318151.1"/>
    </source>
</evidence>
<dbReference type="InterPro" id="IPR006503">
    <property type="entry name" value="Nase-assoc"/>
</dbReference>
<evidence type="ECO:0008006" key="5">
    <source>
        <dbReference type="Google" id="ProtNLM"/>
    </source>
</evidence>
<comment type="caution">
    <text evidence="3">The sequence shown here is derived from an EMBL/GenBank/DDBJ whole genome shotgun (WGS) entry which is preliminary data.</text>
</comment>
<dbReference type="InterPro" id="IPR006660">
    <property type="entry name" value="Arsenate_reductase-like"/>
</dbReference>
<gene>
    <name evidence="3" type="ORF">H8E41_09610</name>
</gene>
<dbReference type="Gene3D" id="3.40.30.10">
    <property type="entry name" value="Glutaredoxin"/>
    <property type="match status" value="1"/>
</dbReference>
<dbReference type="PANTHER" id="PTHR30041">
    <property type="entry name" value="ARSENATE REDUCTASE"/>
    <property type="match status" value="1"/>
</dbReference>
<dbReference type="AlphaFoldDB" id="A0A8J6NCZ5"/>
<organism evidence="3 4">
    <name type="scientific">Candidatus Desulfobia pelagia</name>
    <dbReference type="NCBI Taxonomy" id="2841692"/>
    <lineage>
        <taxon>Bacteria</taxon>
        <taxon>Pseudomonadati</taxon>
        <taxon>Thermodesulfobacteriota</taxon>
        <taxon>Desulfobulbia</taxon>
        <taxon>Desulfobulbales</taxon>
        <taxon>Desulfobulbaceae</taxon>
        <taxon>Candidatus Desulfobia</taxon>
    </lineage>
</organism>
<name>A0A8J6NCZ5_9BACT</name>